<dbReference type="AlphaFoldDB" id="A0A7R8UM33"/>
<protein>
    <submittedName>
        <fullName evidence="1">Uncharacterized protein</fullName>
    </submittedName>
</protein>
<evidence type="ECO:0000313" key="2">
    <source>
        <dbReference type="Proteomes" id="UP000594454"/>
    </source>
</evidence>
<accession>A0A7R8UM33</accession>
<dbReference type="InParanoid" id="A0A7R8UM33"/>
<keyword evidence="2" id="KW-1185">Reference proteome</keyword>
<sequence length="99" mass="10755">MQGRWWWRIPRSDSSADRAERDPECISACDPAIPAASAKVQPRTDVSADRPGRRQCLFSPFCSAFASGGCQPPKPVANARAVSSVPVTVRLERNASTKI</sequence>
<name>A0A7R8UM33_HERIL</name>
<evidence type="ECO:0000313" key="1">
    <source>
        <dbReference type="EMBL" id="CAD7083134.1"/>
    </source>
</evidence>
<proteinExistence type="predicted"/>
<gene>
    <name evidence="1" type="ORF">HERILL_LOCUS6113</name>
</gene>
<dbReference type="Proteomes" id="UP000594454">
    <property type="component" value="Chromosome 2"/>
</dbReference>
<organism evidence="1 2">
    <name type="scientific">Hermetia illucens</name>
    <name type="common">Black soldier fly</name>
    <dbReference type="NCBI Taxonomy" id="343691"/>
    <lineage>
        <taxon>Eukaryota</taxon>
        <taxon>Metazoa</taxon>
        <taxon>Ecdysozoa</taxon>
        <taxon>Arthropoda</taxon>
        <taxon>Hexapoda</taxon>
        <taxon>Insecta</taxon>
        <taxon>Pterygota</taxon>
        <taxon>Neoptera</taxon>
        <taxon>Endopterygota</taxon>
        <taxon>Diptera</taxon>
        <taxon>Brachycera</taxon>
        <taxon>Stratiomyomorpha</taxon>
        <taxon>Stratiomyidae</taxon>
        <taxon>Hermetiinae</taxon>
        <taxon>Hermetia</taxon>
    </lineage>
</organism>
<reference evidence="1 2" key="1">
    <citation type="submission" date="2020-11" db="EMBL/GenBank/DDBJ databases">
        <authorList>
            <person name="Wallbank WR R."/>
            <person name="Pardo Diaz C."/>
            <person name="Kozak K."/>
            <person name="Martin S."/>
            <person name="Jiggins C."/>
            <person name="Moest M."/>
            <person name="Warren A I."/>
            <person name="Generalovic N T."/>
            <person name="Byers J.R.P. K."/>
            <person name="Montejo-Kovacevich G."/>
            <person name="Yen C E."/>
        </authorList>
    </citation>
    <scope>NUCLEOTIDE SEQUENCE [LARGE SCALE GENOMIC DNA]</scope>
</reference>
<dbReference type="EMBL" id="LR899010">
    <property type="protein sequence ID" value="CAD7083134.1"/>
    <property type="molecule type" value="Genomic_DNA"/>
</dbReference>